<keyword evidence="2" id="KW-1185">Reference proteome</keyword>
<protein>
    <submittedName>
        <fullName evidence="1">Uncharacterized protein</fullName>
    </submittedName>
</protein>
<organism evidence="1 2">
    <name type="scientific">Helicobacter gastrofelis</name>
    <dbReference type="NCBI Taxonomy" id="2849642"/>
    <lineage>
        <taxon>Bacteria</taxon>
        <taxon>Pseudomonadati</taxon>
        <taxon>Campylobacterota</taxon>
        <taxon>Epsilonproteobacteria</taxon>
        <taxon>Campylobacterales</taxon>
        <taxon>Helicobacteraceae</taxon>
        <taxon>Helicobacter</taxon>
    </lineage>
</organism>
<name>A0ABN6I738_9HELI</name>
<proteinExistence type="predicted"/>
<evidence type="ECO:0000313" key="2">
    <source>
        <dbReference type="Proteomes" id="UP000826146"/>
    </source>
</evidence>
<gene>
    <name evidence="1" type="ORF">NHP190012_09920</name>
</gene>
<dbReference type="Proteomes" id="UP000826146">
    <property type="component" value="Chromosome"/>
</dbReference>
<reference evidence="1 2" key="1">
    <citation type="submission" date="2021-07" db="EMBL/GenBank/DDBJ databases">
        <title>Novel Helicobacter sp. Isolated from a cat.</title>
        <authorList>
            <person name="Rimbara E."/>
            <person name="Suzuki M."/>
        </authorList>
    </citation>
    <scope>NUCLEOTIDE SEQUENCE [LARGE SCALE GENOMIC DNA]</scope>
    <source>
        <strain evidence="2">NHP19-012</strain>
    </source>
</reference>
<accession>A0ABN6I738</accession>
<dbReference type="EMBL" id="AP024819">
    <property type="protein sequence ID" value="BCZ19350.1"/>
    <property type="molecule type" value="Genomic_DNA"/>
</dbReference>
<sequence>MQKSNPWFNADFRKLQNQLFLLALGVKKQFLLDNLDNLKNAKDIWGNAYKLKDKENGKELLKGAFHWINLAIPCAVFPHCSSA</sequence>
<dbReference type="RefSeq" id="WP_221271176.1">
    <property type="nucleotide sequence ID" value="NZ_AP024819.1"/>
</dbReference>
<evidence type="ECO:0000313" key="1">
    <source>
        <dbReference type="EMBL" id="BCZ19350.1"/>
    </source>
</evidence>